<dbReference type="Proteomes" id="UP000530060">
    <property type="component" value="Unassembled WGS sequence"/>
</dbReference>
<proteinExistence type="predicted"/>
<sequence>MKPKLLILSDLFGGKNPEWVQLYTEILHSKFDVQYYDVRELADISLECVTESDIHNQFLNGGIEKAVENLLKLEKGEITALGFSIGGAIAWKAALKGLKVSHLIAVSSTRLRFETQIPCCKIKLYFGQKDLNLPNPEWFSALKISNHFFENQGHSLYLEKENAFIICNIFL</sequence>
<gene>
    <name evidence="1" type="ORF">FLAT13_00538</name>
</gene>
<dbReference type="SUPFAM" id="SSF53474">
    <property type="entry name" value="alpha/beta-Hydrolases"/>
    <property type="match status" value="1"/>
</dbReference>
<dbReference type="AlphaFoldDB" id="A0A6V6YPP8"/>
<dbReference type="InterPro" id="IPR029058">
    <property type="entry name" value="AB_hydrolase_fold"/>
</dbReference>
<evidence type="ECO:0000313" key="1">
    <source>
        <dbReference type="EMBL" id="CAD0001393.1"/>
    </source>
</evidence>
<organism evidence="1 2">
    <name type="scientific">Flavobacterium salmonis</name>
    <dbReference type="NCBI Taxonomy" id="2654844"/>
    <lineage>
        <taxon>Bacteria</taxon>
        <taxon>Pseudomonadati</taxon>
        <taxon>Bacteroidota</taxon>
        <taxon>Flavobacteriia</taxon>
        <taxon>Flavobacteriales</taxon>
        <taxon>Flavobacteriaceae</taxon>
        <taxon>Flavobacterium</taxon>
    </lineage>
</organism>
<protein>
    <recommendedName>
        <fullName evidence="3">Alpha/beta hydrolase family protein</fullName>
    </recommendedName>
</protein>
<evidence type="ECO:0008006" key="3">
    <source>
        <dbReference type="Google" id="ProtNLM"/>
    </source>
</evidence>
<dbReference type="EMBL" id="CAIJDP010000057">
    <property type="protein sequence ID" value="CAD0001393.1"/>
    <property type="molecule type" value="Genomic_DNA"/>
</dbReference>
<name>A0A6V6YPP8_9FLAO</name>
<dbReference type="RefSeq" id="WP_180907841.1">
    <property type="nucleotide sequence ID" value="NZ_CAIJDP010000057.1"/>
</dbReference>
<accession>A0A6V6YPP8</accession>
<keyword evidence="2" id="KW-1185">Reference proteome</keyword>
<evidence type="ECO:0000313" key="2">
    <source>
        <dbReference type="Proteomes" id="UP000530060"/>
    </source>
</evidence>
<dbReference type="Gene3D" id="3.40.50.1820">
    <property type="entry name" value="alpha/beta hydrolase"/>
    <property type="match status" value="1"/>
</dbReference>
<comment type="caution">
    <text evidence="1">The sequence shown here is derived from an EMBL/GenBank/DDBJ whole genome shotgun (WGS) entry which is preliminary data.</text>
</comment>
<reference evidence="1 2" key="1">
    <citation type="submission" date="2020-06" db="EMBL/GenBank/DDBJ databases">
        <authorList>
            <person name="Criscuolo A."/>
        </authorList>
    </citation>
    <scope>NUCLEOTIDE SEQUENCE [LARGE SCALE GENOMIC DNA]</scope>
    <source>
        <strain evidence="2">CIP 111411</strain>
    </source>
</reference>